<evidence type="ECO:0000313" key="8">
    <source>
        <dbReference type="EMBL" id="MFC4075587.1"/>
    </source>
</evidence>
<keyword evidence="2" id="KW-0963">Cytoplasm</keyword>
<dbReference type="PROSITE" id="PS50005">
    <property type="entry name" value="TPR"/>
    <property type="match status" value="2"/>
</dbReference>
<keyword evidence="9" id="KW-1185">Reference proteome</keyword>
<dbReference type="SMART" id="SM00530">
    <property type="entry name" value="HTH_XRE"/>
    <property type="match status" value="1"/>
</dbReference>
<dbReference type="Gene3D" id="1.25.40.10">
    <property type="entry name" value="Tetratricopeptide repeat domain"/>
    <property type="match status" value="1"/>
</dbReference>
<dbReference type="PANTHER" id="PTHR46630:SF1">
    <property type="entry name" value="TETRATRICOPEPTIDE REPEAT PROTEIN 29"/>
    <property type="match status" value="1"/>
</dbReference>
<dbReference type="CDD" id="cd00093">
    <property type="entry name" value="HTH_XRE"/>
    <property type="match status" value="1"/>
</dbReference>
<comment type="subcellular location">
    <subcellularLocation>
        <location evidence="1">Cytoplasm</location>
    </subcellularLocation>
</comment>
<comment type="caution">
    <text evidence="8">The sequence shown here is derived from an EMBL/GenBank/DDBJ whole genome shotgun (WGS) entry which is preliminary data.</text>
</comment>
<evidence type="ECO:0000256" key="1">
    <source>
        <dbReference type="ARBA" id="ARBA00004496"/>
    </source>
</evidence>
<dbReference type="Gene3D" id="1.10.260.40">
    <property type="entry name" value="lambda repressor-like DNA-binding domains"/>
    <property type="match status" value="1"/>
</dbReference>
<dbReference type="RefSeq" id="WP_380701656.1">
    <property type="nucleotide sequence ID" value="NZ_JBHSAP010000005.1"/>
</dbReference>
<evidence type="ECO:0000259" key="7">
    <source>
        <dbReference type="PROSITE" id="PS50943"/>
    </source>
</evidence>
<proteinExistence type="inferred from homology"/>
<sequence length="462" mass="54208">MLIGLGTNIRRRRRELRLTQSELAEGILSVPYLSLIENEKANPRPDILQPLARRLRSTVQNLLGVTDQETVRQAEELINQVHTSLISRGPEQALEELELLKKLAESVNDTKILIQVDLLEINCYTHRLDDRKYWVKVKEFEARWDQLEEDPNLFVWYLRIKGNHHFFQDQYDQALHYYKEAEKLLPSVTNPLEKAYIYGNLGKAHLQMSNPSLCILYAEKAIEIMLHQDRWQEMCHMLNVLGACYSQKGDFQDAIDCFERVLRMGEQFSMSQVLISHTYHEMGSCYMRLGDYELATCYLHRSLEVVESVELHEWEIGCVHKVLCQIYIRTGDLDQAQRHATEAIRCLKNRDKFLAECLIYLGQIHYARKEEKAFVERYKEAIRTFRRLQTPEHVARASHTLGQYFYEKDNIKEGMRYLLMAAEYYNAVLPPVDFDIELPFPSGKDTSMESPYTEGARLKQHH</sequence>
<gene>
    <name evidence="8" type="ORF">ACFOUO_02050</name>
</gene>
<name>A0ABV8J9P8_9BACL</name>
<feature type="repeat" description="TPR" evidence="6">
    <location>
        <begin position="276"/>
        <end position="309"/>
    </location>
</feature>
<comment type="similarity">
    <text evidence="5">Belongs to the Rap family.</text>
</comment>
<organism evidence="8 9">
    <name type="scientific">Salinithrix halophila</name>
    <dbReference type="NCBI Taxonomy" id="1485204"/>
    <lineage>
        <taxon>Bacteria</taxon>
        <taxon>Bacillati</taxon>
        <taxon>Bacillota</taxon>
        <taxon>Bacilli</taxon>
        <taxon>Bacillales</taxon>
        <taxon>Thermoactinomycetaceae</taxon>
        <taxon>Salinithrix</taxon>
    </lineage>
</organism>
<keyword evidence="4 6" id="KW-0802">TPR repeat</keyword>
<dbReference type="SUPFAM" id="SSF47413">
    <property type="entry name" value="lambda repressor-like DNA-binding domains"/>
    <property type="match status" value="1"/>
</dbReference>
<dbReference type="InterPro" id="IPR010982">
    <property type="entry name" value="Lambda_DNA-bd_dom_sf"/>
</dbReference>
<dbReference type="SUPFAM" id="SSF48452">
    <property type="entry name" value="TPR-like"/>
    <property type="match status" value="2"/>
</dbReference>
<reference evidence="9" key="1">
    <citation type="journal article" date="2019" name="Int. J. Syst. Evol. Microbiol.">
        <title>The Global Catalogue of Microorganisms (GCM) 10K type strain sequencing project: providing services to taxonomists for standard genome sequencing and annotation.</title>
        <authorList>
            <consortium name="The Broad Institute Genomics Platform"/>
            <consortium name="The Broad Institute Genome Sequencing Center for Infectious Disease"/>
            <person name="Wu L."/>
            <person name="Ma J."/>
        </authorList>
    </citation>
    <scope>NUCLEOTIDE SEQUENCE [LARGE SCALE GENOMIC DNA]</scope>
    <source>
        <strain evidence="9">IBRC-M 10813</strain>
    </source>
</reference>
<dbReference type="Pfam" id="PF13424">
    <property type="entry name" value="TPR_12"/>
    <property type="match status" value="2"/>
</dbReference>
<protein>
    <submittedName>
        <fullName evidence="8">Helix-turn-helix domain-containing protein</fullName>
    </submittedName>
</protein>
<dbReference type="InterPro" id="IPR051476">
    <property type="entry name" value="Bac_ResReg_Asp_Phosphatase"/>
</dbReference>
<evidence type="ECO:0000313" key="9">
    <source>
        <dbReference type="Proteomes" id="UP001595843"/>
    </source>
</evidence>
<dbReference type="InterPro" id="IPR001387">
    <property type="entry name" value="Cro/C1-type_HTH"/>
</dbReference>
<dbReference type="EMBL" id="JBHSAP010000005">
    <property type="protein sequence ID" value="MFC4075587.1"/>
    <property type="molecule type" value="Genomic_DNA"/>
</dbReference>
<feature type="repeat" description="TPR" evidence="6">
    <location>
        <begin position="235"/>
        <end position="268"/>
    </location>
</feature>
<dbReference type="PROSITE" id="PS50943">
    <property type="entry name" value="HTH_CROC1"/>
    <property type="match status" value="1"/>
</dbReference>
<keyword evidence="3" id="KW-0677">Repeat</keyword>
<dbReference type="Proteomes" id="UP001595843">
    <property type="component" value="Unassembled WGS sequence"/>
</dbReference>
<dbReference type="InterPro" id="IPR011990">
    <property type="entry name" value="TPR-like_helical_dom_sf"/>
</dbReference>
<accession>A0ABV8J9P8</accession>
<evidence type="ECO:0000256" key="2">
    <source>
        <dbReference type="ARBA" id="ARBA00022490"/>
    </source>
</evidence>
<evidence type="ECO:0000256" key="4">
    <source>
        <dbReference type="ARBA" id="ARBA00022803"/>
    </source>
</evidence>
<dbReference type="PANTHER" id="PTHR46630">
    <property type="entry name" value="TETRATRICOPEPTIDE REPEAT PROTEIN 29"/>
    <property type="match status" value="1"/>
</dbReference>
<feature type="domain" description="HTH cro/C1-type" evidence="7">
    <location>
        <begin position="9"/>
        <end position="62"/>
    </location>
</feature>
<dbReference type="Pfam" id="PF01381">
    <property type="entry name" value="HTH_3"/>
    <property type="match status" value="1"/>
</dbReference>
<evidence type="ECO:0000256" key="3">
    <source>
        <dbReference type="ARBA" id="ARBA00022737"/>
    </source>
</evidence>
<dbReference type="SMART" id="SM00028">
    <property type="entry name" value="TPR"/>
    <property type="match status" value="7"/>
</dbReference>
<evidence type="ECO:0000256" key="6">
    <source>
        <dbReference type="PROSITE-ProRule" id="PRU00339"/>
    </source>
</evidence>
<evidence type="ECO:0000256" key="5">
    <source>
        <dbReference type="ARBA" id="ARBA00038253"/>
    </source>
</evidence>
<dbReference type="InterPro" id="IPR019734">
    <property type="entry name" value="TPR_rpt"/>
</dbReference>